<dbReference type="PANTHER" id="PTHR32322:SF18">
    <property type="entry name" value="S-ADENOSYLMETHIONINE_S-ADENOSYLHOMOCYSTEINE TRANSPORTER"/>
    <property type="match status" value="1"/>
</dbReference>
<dbReference type="KEGG" id="ptn:PTRA_a0714"/>
<dbReference type="InterPro" id="IPR000620">
    <property type="entry name" value="EamA_dom"/>
</dbReference>
<feature type="transmembrane region" description="Helical" evidence="6">
    <location>
        <begin position="45"/>
        <end position="66"/>
    </location>
</feature>
<evidence type="ECO:0000256" key="4">
    <source>
        <dbReference type="ARBA" id="ARBA00022989"/>
    </source>
</evidence>
<accession>A0A0U2WAD0</accession>
<feature type="transmembrane region" description="Helical" evidence="6">
    <location>
        <begin position="132"/>
        <end position="150"/>
    </location>
</feature>
<keyword evidence="3 6" id="KW-0812">Transmembrane</keyword>
<evidence type="ECO:0000256" key="5">
    <source>
        <dbReference type="ARBA" id="ARBA00023136"/>
    </source>
</evidence>
<feature type="transmembrane region" description="Helical" evidence="6">
    <location>
        <begin position="255"/>
        <end position="274"/>
    </location>
</feature>
<keyword evidence="5 6" id="KW-0472">Membrane</keyword>
<organism evidence="8">
    <name type="scientific">Pseudoalteromonas translucida KMM 520</name>
    <dbReference type="NCBI Taxonomy" id="1315283"/>
    <lineage>
        <taxon>Bacteria</taxon>
        <taxon>Pseudomonadati</taxon>
        <taxon>Pseudomonadota</taxon>
        <taxon>Gammaproteobacteria</taxon>
        <taxon>Alteromonadales</taxon>
        <taxon>Pseudoalteromonadaceae</taxon>
        <taxon>Pseudoalteromonas</taxon>
    </lineage>
</organism>
<feature type="domain" description="EamA" evidence="7">
    <location>
        <begin position="162"/>
        <end position="295"/>
    </location>
</feature>
<dbReference type="Pfam" id="PF00892">
    <property type="entry name" value="EamA"/>
    <property type="match status" value="2"/>
</dbReference>
<feature type="transmembrane region" description="Helical" evidence="6">
    <location>
        <begin position="78"/>
        <end position="93"/>
    </location>
</feature>
<evidence type="ECO:0000256" key="6">
    <source>
        <dbReference type="SAM" id="Phobius"/>
    </source>
</evidence>
<evidence type="ECO:0000256" key="2">
    <source>
        <dbReference type="ARBA" id="ARBA00022475"/>
    </source>
</evidence>
<feature type="transmembrane region" description="Helical" evidence="6">
    <location>
        <begin position="12"/>
        <end position="39"/>
    </location>
</feature>
<keyword evidence="4 6" id="KW-1133">Transmembrane helix</keyword>
<feature type="transmembrane region" description="Helical" evidence="6">
    <location>
        <begin position="162"/>
        <end position="181"/>
    </location>
</feature>
<dbReference type="GO" id="GO:0005886">
    <property type="term" value="C:plasma membrane"/>
    <property type="evidence" value="ECO:0007669"/>
    <property type="project" value="UniProtKB-SubCell"/>
</dbReference>
<evidence type="ECO:0000259" key="7">
    <source>
        <dbReference type="Pfam" id="PF00892"/>
    </source>
</evidence>
<proteinExistence type="predicted"/>
<sequence>MLGSDFIQLCKLPAMPASLCLIIATFLWGSSFIALKYAIAIYDPALVIFLRMLTTVFLSLCLWRYVIRFEYRVGDWKYLIAMSLAEPCLYFLFEGHAMEYTSASQAGVIVSCLPIIIAVLAFFMLKEYISKSIIIGFTFCIGGSILLTVLSPNSEQAPNPLLGNFLELMAMVCAAFYTVCIKHLASRYSPLTLIALQGISGSLFFAPFLLFIDLPSENQHNITALLSILYLGSFVTLGGYGMYNYAISKVSVLTAAAYSNLIPIFTLILSAIILNEVLNLWQWLSIFVVFVGVMISQRHQELVVDIPSAESGEDISTDLTISDIISAETNSLNSVPDANASKG</sequence>
<dbReference type="AlphaFoldDB" id="A0A0U2WAD0"/>
<evidence type="ECO:0000313" key="8">
    <source>
        <dbReference type="EMBL" id="ALS32039.1"/>
    </source>
</evidence>
<feature type="transmembrane region" description="Helical" evidence="6">
    <location>
        <begin position="193"/>
        <end position="212"/>
    </location>
</feature>
<reference evidence="8 9" key="1">
    <citation type="submission" date="2015-03" db="EMBL/GenBank/DDBJ databases">
        <authorList>
            <person name="Murphy D."/>
        </authorList>
    </citation>
    <scope>NUCLEOTIDE SEQUENCE [LARGE SCALE GENOMIC DNA]</scope>
    <source>
        <strain evidence="8 9">KMM 520</strain>
    </source>
</reference>
<dbReference type="Proteomes" id="UP000065261">
    <property type="component" value="Chromosome I"/>
</dbReference>
<evidence type="ECO:0000256" key="3">
    <source>
        <dbReference type="ARBA" id="ARBA00022692"/>
    </source>
</evidence>
<dbReference type="PANTHER" id="PTHR32322">
    <property type="entry name" value="INNER MEMBRANE TRANSPORTER"/>
    <property type="match status" value="1"/>
</dbReference>
<evidence type="ECO:0000313" key="9">
    <source>
        <dbReference type="Proteomes" id="UP000065261"/>
    </source>
</evidence>
<feature type="transmembrane region" description="Helical" evidence="6">
    <location>
        <begin position="224"/>
        <end position="243"/>
    </location>
</feature>
<dbReference type="SUPFAM" id="SSF103481">
    <property type="entry name" value="Multidrug resistance efflux transporter EmrE"/>
    <property type="match status" value="2"/>
</dbReference>
<dbReference type="EMBL" id="CP011034">
    <property type="protein sequence ID" value="ALS32039.1"/>
    <property type="molecule type" value="Genomic_DNA"/>
</dbReference>
<dbReference type="PATRIC" id="fig|1315283.4.peg.637"/>
<feature type="transmembrane region" description="Helical" evidence="6">
    <location>
        <begin position="105"/>
        <end position="125"/>
    </location>
</feature>
<name>A0A0U2WAD0_9GAMM</name>
<protein>
    <recommendedName>
        <fullName evidence="7">EamA domain-containing protein</fullName>
    </recommendedName>
</protein>
<feature type="transmembrane region" description="Helical" evidence="6">
    <location>
        <begin position="280"/>
        <end position="296"/>
    </location>
</feature>
<comment type="subcellular location">
    <subcellularLocation>
        <location evidence="1">Cell membrane</location>
        <topology evidence="1">Multi-pass membrane protein</topology>
    </subcellularLocation>
</comment>
<gene>
    <name evidence="8" type="ORF">PTRA_a0714</name>
</gene>
<dbReference type="InterPro" id="IPR037185">
    <property type="entry name" value="EmrE-like"/>
</dbReference>
<dbReference type="InterPro" id="IPR050638">
    <property type="entry name" value="AA-Vitamin_Transporters"/>
</dbReference>
<evidence type="ECO:0000256" key="1">
    <source>
        <dbReference type="ARBA" id="ARBA00004651"/>
    </source>
</evidence>
<keyword evidence="2" id="KW-1003">Cell membrane</keyword>
<feature type="domain" description="EamA" evidence="7">
    <location>
        <begin position="17"/>
        <end position="148"/>
    </location>
</feature>